<gene>
    <name evidence="5" type="ORF">QTP81_07125</name>
</gene>
<reference evidence="5 6" key="1">
    <citation type="submission" date="2023-06" db="EMBL/GenBank/DDBJ databases">
        <title>Alteromonas sp. ASW11-36 isolated from intertidal sand.</title>
        <authorList>
            <person name="Li Y."/>
        </authorList>
    </citation>
    <scope>NUCLEOTIDE SEQUENCE [LARGE SCALE GENOMIC DNA]</scope>
    <source>
        <strain evidence="5 6">ASW11-36</strain>
    </source>
</reference>
<feature type="transmembrane region" description="Helical" evidence="3">
    <location>
        <begin position="38"/>
        <end position="58"/>
    </location>
</feature>
<protein>
    <recommendedName>
        <fullName evidence="1">diguanylate cyclase</fullName>
        <ecNumber evidence="1">2.7.7.65</ecNumber>
    </recommendedName>
</protein>
<dbReference type="InterPro" id="IPR029787">
    <property type="entry name" value="Nucleotide_cyclase"/>
</dbReference>
<sequence>MKKFNEKIPNFVVNSTKNIALISSVILFPFLVVDVIQGQYLIAAGIAALMSLYVLAAYRCHRGKYSLKLSLFGIAPVITVLSIYSLYKLGISASFWSFAAVFVLYFALPLRLAASINVVFIIIVTPFAYKVMPSNEFSRFFLVLIGTSGFLFMCVREIYSQNRLLIKLSFTDALTGLKNRATLTDALLHAININQRYRTPMTILMIDIDNFKTINDLYGHITGDNTLKSIATLMRDNFREPDTLYRIGGEEFLVVLHDTPAESAQPIAERFRLAVENASLIANHKVTVSIGVCELTVEKSPQKWISLCDKRLYRAKAQGRNRIVCM</sequence>
<dbReference type="PANTHER" id="PTHR45138">
    <property type="entry name" value="REGULATORY COMPONENTS OF SENSORY TRANSDUCTION SYSTEM"/>
    <property type="match status" value="1"/>
</dbReference>
<evidence type="ECO:0000256" key="1">
    <source>
        <dbReference type="ARBA" id="ARBA00012528"/>
    </source>
</evidence>
<feature type="transmembrane region" description="Helical" evidence="3">
    <location>
        <begin position="12"/>
        <end position="32"/>
    </location>
</feature>
<feature type="transmembrane region" description="Helical" evidence="3">
    <location>
        <begin position="65"/>
        <end position="84"/>
    </location>
</feature>
<dbReference type="Pfam" id="PF00990">
    <property type="entry name" value="GGDEF"/>
    <property type="match status" value="1"/>
</dbReference>
<proteinExistence type="predicted"/>
<dbReference type="InterPro" id="IPR043128">
    <property type="entry name" value="Rev_trsase/Diguanyl_cyclase"/>
</dbReference>
<dbReference type="Gene3D" id="3.30.70.270">
    <property type="match status" value="1"/>
</dbReference>
<keyword evidence="6" id="KW-1185">Reference proteome</keyword>
<organism evidence="5 6">
    <name type="scientific">Alteromonas arenosi</name>
    <dbReference type="NCBI Taxonomy" id="3055817"/>
    <lineage>
        <taxon>Bacteria</taxon>
        <taxon>Pseudomonadati</taxon>
        <taxon>Pseudomonadota</taxon>
        <taxon>Gammaproteobacteria</taxon>
        <taxon>Alteromonadales</taxon>
        <taxon>Alteromonadaceae</taxon>
        <taxon>Alteromonas/Salinimonas group</taxon>
        <taxon>Alteromonas</taxon>
    </lineage>
</organism>
<dbReference type="SUPFAM" id="SSF55073">
    <property type="entry name" value="Nucleotide cyclase"/>
    <property type="match status" value="1"/>
</dbReference>
<name>A0ABT7SVZ7_9ALTE</name>
<keyword evidence="5" id="KW-0548">Nucleotidyltransferase</keyword>
<dbReference type="RefSeq" id="WP_289364667.1">
    <property type="nucleotide sequence ID" value="NZ_JAUCBP010000007.1"/>
</dbReference>
<keyword evidence="5" id="KW-0808">Transferase</keyword>
<accession>A0ABT7SVZ7</accession>
<keyword evidence="3" id="KW-0812">Transmembrane</keyword>
<dbReference type="PANTHER" id="PTHR45138:SF9">
    <property type="entry name" value="DIGUANYLATE CYCLASE DGCM-RELATED"/>
    <property type="match status" value="1"/>
</dbReference>
<dbReference type="SMART" id="SM00267">
    <property type="entry name" value="GGDEF"/>
    <property type="match status" value="1"/>
</dbReference>
<dbReference type="PROSITE" id="PS50887">
    <property type="entry name" value="GGDEF"/>
    <property type="match status" value="1"/>
</dbReference>
<dbReference type="Proteomes" id="UP001234343">
    <property type="component" value="Unassembled WGS sequence"/>
</dbReference>
<dbReference type="EC" id="2.7.7.65" evidence="1"/>
<feature type="domain" description="GGDEF" evidence="4">
    <location>
        <begin position="199"/>
        <end position="326"/>
    </location>
</feature>
<comment type="catalytic activity">
    <reaction evidence="2">
        <text>2 GTP = 3',3'-c-di-GMP + 2 diphosphate</text>
        <dbReference type="Rhea" id="RHEA:24898"/>
        <dbReference type="ChEBI" id="CHEBI:33019"/>
        <dbReference type="ChEBI" id="CHEBI:37565"/>
        <dbReference type="ChEBI" id="CHEBI:58805"/>
        <dbReference type="EC" id="2.7.7.65"/>
    </reaction>
</comment>
<keyword evidence="3" id="KW-1133">Transmembrane helix</keyword>
<evidence type="ECO:0000313" key="6">
    <source>
        <dbReference type="Proteomes" id="UP001234343"/>
    </source>
</evidence>
<evidence type="ECO:0000256" key="2">
    <source>
        <dbReference type="ARBA" id="ARBA00034247"/>
    </source>
</evidence>
<evidence type="ECO:0000259" key="4">
    <source>
        <dbReference type="PROSITE" id="PS50887"/>
    </source>
</evidence>
<comment type="caution">
    <text evidence="5">The sequence shown here is derived from an EMBL/GenBank/DDBJ whole genome shotgun (WGS) entry which is preliminary data.</text>
</comment>
<dbReference type="CDD" id="cd01949">
    <property type="entry name" value="GGDEF"/>
    <property type="match status" value="1"/>
</dbReference>
<dbReference type="InterPro" id="IPR000160">
    <property type="entry name" value="GGDEF_dom"/>
</dbReference>
<dbReference type="NCBIfam" id="TIGR00254">
    <property type="entry name" value="GGDEF"/>
    <property type="match status" value="1"/>
</dbReference>
<keyword evidence="3" id="KW-0472">Membrane</keyword>
<feature type="transmembrane region" description="Helical" evidence="3">
    <location>
        <begin position="138"/>
        <end position="159"/>
    </location>
</feature>
<dbReference type="EMBL" id="JAUCBP010000007">
    <property type="protein sequence ID" value="MDM7860363.1"/>
    <property type="molecule type" value="Genomic_DNA"/>
</dbReference>
<dbReference type="InterPro" id="IPR050469">
    <property type="entry name" value="Diguanylate_Cyclase"/>
</dbReference>
<dbReference type="GO" id="GO:0052621">
    <property type="term" value="F:diguanylate cyclase activity"/>
    <property type="evidence" value="ECO:0007669"/>
    <property type="project" value="UniProtKB-EC"/>
</dbReference>
<evidence type="ECO:0000256" key="3">
    <source>
        <dbReference type="SAM" id="Phobius"/>
    </source>
</evidence>
<evidence type="ECO:0000313" key="5">
    <source>
        <dbReference type="EMBL" id="MDM7860363.1"/>
    </source>
</evidence>